<dbReference type="EMBL" id="KZ821235">
    <property type="protein sequence ID" value="PYH44755.1"/>
    <property type="molecule type" value="Genomic_DNA"/>
</dbReference>
<dbReference type="OrthoDB" id="41532at2759"/>
<organism evidence="1 2">
    <name type="scientific">Aspergillus saccharolyticus JOP 1030-1</name>
    <dbReference type="NCBI Taxonomy" id="1450539"/>
    <lineage>
        <taxon>Eukaryota</taxon>
        <taxon>Fungi</taxon>
        <taxon>Dikarya</taxon>
        <taxon>Ascomycota</taxon>
        <taxon>Pezizomycotina</taxon>
        <taxon>Eurotiomycetes</taxon>
        <taxon>Eurotiomycetidae</taxon>
        <taxon>Eurotiales</taxon>
        <taxon>Aspergillaceae</taxon>
        <taxon>Aspergillus</taxon>
        <taxon>Aspergillus subgen. Circumdati</taxon>
    </lineage>
</organism>
<evidence type="ECO:0000313" key="2">
    <source>
        <dbReference type="Proteomes" id="UP000248349"/>
    </source>
</evidence>
<dbReference type="GeneID" id="37073123"/>
<dbReference type="RefSeq" id="XP_025430737.1">
    <property type="nucleotide sequence ID" value="XM_025571895.1"/>
</dbReference>
<proteinExistence type="predicted"/>
<dbReference type="Proteomes" id="UP000248349">
    <property type="component" value="Unassembled WGS sequence"/>
</dbReference>
<dbReference type="AlphaFoldDB" id="A0A318ZBD4"/>
<sequence>EALDYLASVRQSPPGVWVRLMVRAENQATVRLYRSLGFAEAGKCTLVEALIANGEKNILPEDISGEKYDTRVLLIMKLEMTRSA</sequence>
<name>A0A318ZBD4_9EURO</name>
<evidence type="ECO:0008006" key="3">
    <source>
        <dbReference type="Google" id="ProtNLM"/>
    </source>
</evidence>
<feature type="non-terminal residue" evidence="1">
    <location>
        <position position="1"/>
    </location>
</feature>
<reference evidence="1 2" key="1">
    <citation type="submission" date="2016-12" db="EMBL/GenBank/DDBJ databases">
        <title>The genomes of Aspergillus section Nigri reveals drivers in fungal speciation.</title>
        <authorList>
            <consortium name="DOE Joint Genome Institute"/>
            <person name="Vesth T.C."/>
            <person name="Nybo J."/>
            <person name="Theobald S."/>
            <person name="Brandl J."/>
            <person name="Frisvad J.C."/>
            <person name="Nielsen K.F."/>
            <person name="Lyhne E.K."/>
            <person name="Kogle M.E."/>
            <person name="Kuo A."/>
            <person name="Riley R."/>
            <person name="Clum A."/>
            <person name="Nolan M."/>
            <person name="Lipzen A."/>
            <person name="Salamov A."/>
            <person name="Henrissat B."/>
            <person name="Wiebenga A."/>
            <person name="De Vries R.P."/>
            <person name="Grigoriev I.V."/>
            <person name="Mortensen U.H."/>
            <person name="Andersen M.R."/>
            <person name="Baker S.E."/>
        </authorList>
    </citation>
    <scope>NUCLEOTIDE SEQUENCE [LARGE SCALE GENOMIC DNA]</scope>
    <source>
        <strain evidence="1 2">JOP 1030-1</strain>
    </source>
</reference>
<protein>
    <recommendedName>
        <fullName evidence="3">N-acetyltransferase domain-containing protein</fullName>
    </recommendedName>
</protein>
<dbReference type="Gene3D" id="3.40.630.30">
    <property type="match status" value="1"/>
</dbReference>
<accession>A0A318ZBD4</accession>
<gene>
    <name evidence="1" type="ORF">BP01DRAFT_297861</name>
</gene>
<keyword evidence="2" id="KW-1185">Reference proteome</keyword>
<evidence type="ECO:0000313" key="1">
    <source>
        <dbReference type="EMBL" id="PYH44755.1"/>
    </source>
</evidence>